<dbReference type="InterPro" id="IPR036661">
    <property type="entry name" value="Luciferase-like_sf"/>
</dbReference>
<evidence type="ECO:0000256" key="1">
    <source>
        <dbReference type="ARBA" id="ARBA00022630"/>
    </source>
</evidence>
<keyword evidence="3" id="KW-0560">Oxidoreductase</keyword>
<keyword evidence="2" id="KW-0288">FMN</keyword>
<dbReference type="PANTHER" id="PTHR42847:SF4">
    <property type="entry name" value="ALKANESULFONATE MONOOXYGENASE-RELATED"/>
    <property type="match status" value="1"/>
</dbReference>
<evidence type="ECO:0000313" key="6">
    <source>
        <dbReference type="EMBL" id="PWW03297.1"/>
    </source>
</evidence>
<evidence type="ECO:0000313" key="7">
    <source>
        <dbReference type="Proteomes" id="UP000246635"/>
    </source>
</evidence>
<gene>
    <name evidence="6" type="ORF">DFQ01_107196</name>
</gene>
<dbReference type="CDD" id="cd01094">
    <property type="entry name" value="Alkanesulfonate_monoxygenase"/>
    <property type="match status" value="1"/>
</dbReference>
<dbReference type="AlphaFoldDB" id="A0A2V2YUJ5"/>
<dbReference type="SUPFAM" id="SSF51679">
    <property type="entry name" value="Bacterial luciferase-like"/>
    <property type="match status" value="1"/>
</dbReference>
<name>A0A2V2YUJ5_9BACL</name>
<evidence type="ECO:0000259" key="5">
    <source>
        <dbReference type="Pfam" id="PF00296"/>
    </source>
</evidence>
<evidence type="ECO:0000256" key="3">
    <source>
        <dbReference type="ARBA" id="ARBA00023002"/>
    </source>
</evidence>
<dbReference type="Proteomes" id="UP000246635">
    <property type="component" value="Unassembled WGS sequence"/>
</dbReference>
<feature type="domain" description="Luciferase-like" evidence="5">
    <location>
        <begin position="36"/>
        <end position="337"/>
    </location>
</feature>
<dbReference type="GO" id="GO:0046306">
    <property type="term" value="P:alkanesulfonate catabolic process"/>
    <property type="evidence" value="ECO:0007669"/>
    <property type="project" value="TreeGrafter"/>
</dbReference>
<proteinExistence type="predicted"/>
<sequence>MIEFLTMLPTHGDSAYVGVTNPEPGRTDPWVTIADREPSLAYAIKYAQAAEKSGFSALLLPTGNVCLDSLVTASALASSTETLKFLIAARPGFTAPATFARQIGTLDYYTNGRALVNIITGGNPAELNADGDFLDHASRYRRTAEFIHVLKRLFTEDHFTHEGEFYHLKDASLFYKSVQKPRPTIYFGGASSDAIQAAAKEADVYMLWAETLELTKERIDEVKAAAVAYNRTLGYSISFQVYLGDTEEEAWANARSRVQYVKNEVYDAKAKLTAKNESFGEKRLQQLMEDSRDNGFQIGPNLWAGLTQALGGNSIALVGTPDQVADRIIEYADLGFDKFLLRGYPFIETVEAVGRDLIPRVQQKLAEREREAAKTVSLA</sequence>
<keyword evidence="4 6" id="KW-0503">Monooxygenase</keyword>
<dbReference type="GO" id="GO:0008726">
    <property type="term" value="F:alkanesulfonate monooxygenase activity"/>
    <property type="evidence" value="ECO:0007669"/>
    <property type="project" value="TreeGrafter"/>
</dbReference>
<organism evidence="6 7">
    <name type="scientific">Paenibacillus cellulosilyticus</name>
    <dbReference type="NCBI Taxonomy" id="375489"/>
    <lineage>
        <taxon>Bacteria</taxon>
        <taxon>Bacillati</taxon>
        <taxon>Bacillota</taxon>
        <taxon>Bacilli</taxon>
        <taxon>Bacillales</taxon>
        <taxon>Paenibacillaceae</taxon>
        <taxon>Paenibacillus</taxon>
    </lineage>
</organism>
<keyword evidence="1" id="KW-0285">Flavoprotein</keyword>
<protein>
    <submittedName>
        <fullName evidence="6">Alkanesulfonate monooxygenase</fullName>
    </submittedName>
</protein>
<dbReference type="EMBL" id="QGTQ01000007">
    <property type="protein sequence ID" value="PWW03297.1"/>
    <property type="molecule type" value="Genomic_DNA"/>
</dbReference>
<evidence type="ECO:0000256" key="2">
    <source>
        <dbReference type="ARBA" id="ARBA00022643"/>
    </source>
</evidence>
<accession>A0A2V2YUJ5</accession>
<dbReference type="InterPro" id="IPR050172">
    <property type="entry name" value="SsuD_RutA_monooxygenase"/>
</dbReference>
<dbReference type="Gene3D" id="3.20.20.30">
    <property type="entry name" value="Luciferase-like domain"/>
    <property type="match status" value="1"/>
</dbReference>
<comment type="caution">
    <text evidence="6">The sequence shown here is derived from an EMBL/GenBank/DDBJ whole genome shotgun (WGS) entry which is preliminary data.</text>
</comment>
<evidence type="ECO:0000256" key="4">
    <source>
        <dbReference type="ARBA" id="ARBA00023033"/>
    </source>
</evidence>
<dbReference type="PANTHER" id="PTHR42847">
    <property type="entry name" value="ALKANESULFONATE MONOOXYGENASE"/>
    <property type="match status" value="1"/>
</dbReference>
<dbReference type="InterPro" id="IPR011251">
    <property type="entry name" value="Luciferase-like_dom"/>
</dbReference>
<keyword evidence="7" id="KW-1185">Reference proteome</keyword>
<dbReference type="RefSeq" id="WP_110044180.1">
    <property type="nucleotide sequence ID" value="NZ_CP054612.1"/>
</dbReference>
<reference evidence="6 7" key="1">
    <citation type="submission" date="2018-05" db="EMBL/GenBank/DDBJ databases">
        <title>Genomic Encyclopedia of Type Strains, Phase III (KMG-III): the genomes of soil and plant-associated and newly described type strains.</title>
        <authorList>
            <person name="Whitman W."/>
        </authorList>
    </citation>
    <scope>NUCLEOTIDE SEQUENCE [LARGE SCALE GENOMIC DNA]</scope>
    <source>
        <strain evidence="6 7">CECT 5696</strain>
    </source>
</reference>
<dbReference type="Pfam" id="PF00296">
    <property type="entry name" value="Bac_luciferase"/>
    <property type="match status" value="1"/>
</dbReference>
<dbReference type="OrthoDB" id="9814695at2"/>